<evidence type="ECO:0000313" key="2">
    <source>
        <dbReference type="Proteomes" id="UP000265520"/>
    </source>
</evidence>
<reference evidence="1 2" key="1">
    <citation type="journal article" date="2018" name="Front. Plant Sci.">
        <title>Red Clover (Trifolium pratense) and Zigzag Clover (T. medium) - A Picture of Genomic Similarities and Differences.</title>
        <authorList>
            <person name="Dluhosova J."/>
            <person name="Istvanek J."/>
            <person name="Nedelnik J."/>
            <person name="Repkova J."/>
        </authorList>
    </citation>
    <scope>NUCLEOTIDE SEQUENCE [LARGE SCALE GENOMIC DNA]</scope>
    <source>
        <strain evidence="2">cv. 10/8</strain>
        <tissue evidence="1">Leaf</tissue>
    </source>
</reference>
<protein>
    <submittedName>
        <fullName evidence="1">Uncharacterized protein</fullName>
    </submittedName>
</protein>
<comment type="caution">
    <text evidence="1">The sequence shown here is derived from an EMBL/GenBank/DDBJ whole genome shotgun (WGS) entry which is preliminary data.</text>
</comment>
<keyword evidence="2" id="KW-1185">Reference proteome</keyword>
<feature type="non-terminal residue" evidence="1">
    <location>
        <position position="1"/>
    </location>
</feature>
<feature type="non-terminal residue" evidence="1">
    <location>
        <position position="161"/>
    </location>
</feature>
<sequence>AGEGSSSRHSTVFGSVIYPDRDEIQIPNRFLNIWKEEICKDPDGCFKDPSHNFWNFRTSTVKKYNCFMSGRMLARYCGFTRPQNVIFDYEPGYNQFNMSFVDHDGADIKYLGLHYPTNYHQMRLNDPSIIVTPAYMHVVTGDDNQNGYVPVQWLQITSAIR</sequence>
<proteinExistence type="predicted"/>
<organism evidence="1 2">
    <name type="scientific">Trifolium medium</name>
    <dbReference type="NCBI Taxonomy" id="97028"/>
    <lineage>
        <taxon>Eukaryota</taxon>
        <taxon>Viridiplantae</taxon>
        <taxon>Streptophyta</taxon>
        <taxon>Embryophyta</taxon>
        <taxon>Tracheophyta</taxon>
        <taxon>Spermatophyta</taxon>
        <taxon>Magnoliopsida</taxon>
        <taxon>eudicotyledons</taxon>
        <taxon>Gunneridae</taxon>
        <taxon>Pentapetalae</taxon>
        <taxon>rosids</taxon>
        <taxon>fabids</taxon>
        <taxon>Fabales</taxon>
        <taxon>Fabaceae</taxon>
        <taxon>Papilionoideae</taxon>
        <taxon>50 kb inversion clade</taxon>
        <taxon>NPAAA clade</taxon>
        <taxon>Hologalegina</taxon>
        <taxon>IRL clade</taxon>
        <taxon>Trifolieae</taxon>
        <taxon>Trifolium</taxon>
    </lineage>
</organism>
<name>A0A392P7F6_9FABA</name>
<dbReference type="EMBL" id="LXQA010067447">
    <property type="protein sequence ID" value="MCI08008.1"/>
    <property type="molecule type" value="Genomic_DNA"/>
</dbReference>
<dbReference type="AlphaFoldDB" id="A0A392P7F6"/>
<accession>A0A392P7F6</accession>
<dbReference type="Proteomes" id="UP000265520">
    <property type="component" value="Unassembled WGS sequence"/>
</dbReference>
<evidence type="ECO:0000313" key="1">
    <source>
        <dbReference type="EMBL" id="MCI08008.1"/>
    </source>
</evidence>